<keyword evidence="2" id="KW-0472">Membrane</keyword>
<accession>A0ABV2GDM4</accession>
<keyword evidence="2" id="KW-1133">Transmembrane helix</keyword>
<feature type="compositionally biased region" description="Basic and acidic residues" evidence="1">
    <location>
        <begin position="28"/>
        <end position="38"/>
    </location>
</feature>
<feature type="transmembrane region" description="Helical" evidence="2">
    <location>
        <begin position="200"/>
        <end position="218"/>
    </location>
</feature>
<dbReference type="Proteomes" id="UP001549099">
    <property type="component" value="Unassembled WGS sequence"/>
</dbReference>
<feature type="transmembrane region" description="Helical" evidence="2">
    <location>
        <begin position="545"/>
        <end position="564"/>
    </location>
</feature>
<name>A0ABV2GDM4_9BACL</name>
<feature type="transmembrane region" description="Helical" evidence="2">
    <location>
        <begin position="281"/>
        <end position="297"/>
    </location>
</feature>
<feature type="transmembrane region" description="Helical" evidence="2">
    <location>
        <begin position="437"/>
        <end position="455"/>
    </location>
</feature>
<feature type="compositionally biased region" description="Basic and acidic residues" evidence="1">
    <location>
        <begin position="66"/>
        <end position="78"/>
    </location>
</feature>
<evidence type="ECO:0000313" key="3">
    <source>
        <dbReference type="EMBL" id="MET3576394.1"/>
    </source>
</evidence>
<sequence>MDDELKELLRRLAGAEEEMRAIRIRLEEMQAEEKEQPEPVRPASEETALENRREEQAPVPPQSGEPDVRREEPGQTDRRGKKQTAPAASLSDMMASIGFAPEKPSGEKSQAGSSERLKISGQPERPSGGAQEVPAGEAPVFQKPPRENMPAGRPEVPGPEPFNFERQFAVWLPRVFMFILLLGVLWGLKVSFDMGWITPGVRIALGYAASVLLGWLGFRSIQIGKRGYGLTLWGGTIALGILTTFAANQLYGFLPIMAAFIIGIGYVAAGLYASVRTHSETLTVFTAVAGFLLPFLLEGEGASALMFCLYVLVLFLALLGVSVRGRHKVTFYVVFALSHLTLFVYLMLEGVLGGHENLVAGTALVQHLVLLFFYLKGSIPRQTFTEVLLYVNFAVGMAWIGLLEEPLMQAAYGVGAVLYAALAVYSKLLEDRTLRDVLSAMAVAAASVFILSFYLDEPVAKVMMLLAAGAAGIWVALRLGAVRTLVVSGSVYMLNAALTAAFVGFGSIISIEHAVWLVLLATLAVIYIALYKYPQPWTKRDGLDASLIAGQAAVMVYLFRLSGVLLLGPGTMTFGSVVSFGPELHIRLGILGAAALGSFLLHKHPHGKYVAVAGAIEFAVLGILIMFVPMSGWAGGSYPASLVIGLLFAAGFAYLSASAVKARDALPVQISASGYAIFLLAVYFIYMNKWFFAAAREYGWTGETSLFMHTFLLFLFAFASITAGGKRHWKGVRIAGFILLAVSFLKLFLIDMAAVSVMIRAVLFILVGAAGLVYSRTLQKHDGD</sequence>
<feature type="transmembrane region" description="Helical" evidence="2">
    <location>
        <begin position="667"/>
        <end position="686"/>
    </location>
</feature>
<keyword evidence="2" id="KW-0812">Transmembrane</keyword>
<dbReference type="PANTHER" id="PTHR38434:SF1">
    <property type="entry name" value="BLL2549 PROTEIN"/>
    <property type="match status" value="1"/>
</dbReference>
<feature type="transmembrane region" description="Helical" evidence="2">
    <location>
        <begin position="461"/>
        <end position="479"/>
    </location>
</feature>
<feature type="transmembrane region" description="Helical" evidence="2">
    <location>
        <begin position="584"/>
        <end position="602"/>
    </location>
</feature>
<feature type="transmembrane region" description="Helical" evidence="2">
    <location>
        <begin position="230"/>
        <end position="247"/>
    </location>
</feature>
<dbReference type="PANTHER" id="PTHR38434">
    <property type="entry name" value="BLL2549 PROTEIN"/>
    <property type="match status" value="1"/>
</dbReference>
<feature type="transmembrane region" description="Helical" evidence="2">
    <location>
        <begin position="387"/>
        <end position="403"/>
    </location>
</feature>
<feature type="transmembrane region" description="Helical" evidence="2">
    <location>
        <begin position="706"/>
        <end position="724"/>
    </location>
</feature>
<evidence type="ECO:0000256" key="1">
    <source>
        <dbReference type="SAM" id="MobiDB-lite"/>
    </source>
</evidence>
<reference evidence="3 4" key="1">
    <citation type="submission" date="2024-06" db="EMBL/GenBank/DDBJ databases">
        <title>Genomic Encyclopedia of Type Strains, Phase IV (KMG-IV): sequencing the most valuable type-strain genomes for metagenomic binning, comparative biology and taxonomic classification.</title>
        <authorList>
            <person name="Goeker M."/>
        </authorList>
    </citation>
    <scope>NUCLEOTIDE SEQUENCE [LARGE SCALE GENOMIC DNA]</scope>
    <source>
        <strain evidence="3 4">DSM 26128</strain>
    </source>
</reference>
<feature type="transmembrane region" description="Helical" evidence="2">
    <location>
        <begin position="253"/>
        <end position="274"/>
    </location>
</feature>
<dbReference type="RefSeq" id="WP_354198397.1">
    <property type="nucleotide sequence ID" value="NZ_JBEPLW010000022.1"/>
</dbReference>
<feature type="transmembrane region" description="Helical" evidence="2">
    <location>
        <begin position="491"/>
        <end position="509"/>
    </location>
</feature>
<feature type="transmembrane region" description="Helical" evidence="2">
    <location>
        <begin position="636"/>
        <end position="655"/>
    </location>
</feature>
<gene>
    <name evidence="3" type="ORF">ABID49_002312</name>
</gene>
<feature type="transmembrane region" description="Helical" evidence="2">
    <location>
        <begin position="358"/>
        <end position="375"/>
    </location>
</feature>
<evidence type="ECO:0008006" key="5">
    <source>
        <dbReference type="Google" id="ProtNLM"/>
    </source>
</evidence>
<dbReference type="InterPro" id="IPR019286">
    <property type="entry name" value="DUF2339_TM"/>
</dbReference>
<feature type="transmembrane region" description="Helical" evidence="2">
    <location>
        <begin position="303"/>
        <end position="322"/>
    </location>
</feature>
<feature type="transmembrane region" description="Helical" evidence="2">
    <location>
        <begin position="515"/>
        <end position="533"/>
    </location>
</feature>
<dbReference type="Pfam" id="PF10101">
    <property type="entry name" value="DUF2339"/>
    <property type="match status" value="1"/>
</dbReference>
<feature type="transmembrane region" description="Helical" evidence="2">
    <location>
        <begin position="731"/>
        <end position="749"/>
    </location>
</feature>
<evidence type="ECO:0000313" key="4">
    <source>
        <dbReference type="Proteomes" id="UP001549099"/>
    </source>
</evidence>
<organism evidence="3 4">
    <name type="scientific">Bhargavaea ullalensis</name>
    <dbReference type="NCBI Taxonomy" id="1265685"/>
    <lineage>
        <taxon>Bacteria</taxon>
        <taxon>Bacillati</taxon>
        <taxon>Bacillota</taxon>
        <taxon>Bacilli</taxon>
        <taxon>Bacillales</taxon>
        <taxon>Caryophanaceae</taxon>
        <taxon>Bhargavaea</taxon>
    </lineage>
</organism>
<feature type="transmembrane region" description="Helical" evidence="2">
    <location>
        <begin position="609"/>
        <end position="630"/>
    </location>
</feature>
<keyword evidence="4" id="KW-1185">Reference proteome</keyword>
<evidence type="ECO:0000256" key="2">
    <source>
        <dbReference type="SAM" id="Phobius"/>
    </source>
</evidence>
<proteinExistence type="predicted"/>
<feature type="transmembrane region" description="Helical" evidence="2">
    <location>
        <begin position="409"/>
        <end position="425"/>
    </location>
</feature>
<feature type="transmembrane region" description="Helical" evidence="2">
    <location>
        <begin position="168"/>
        <end position="188"/>
    </location>
</feature>
<feature type="transmembrane region" description="Helical" evidence="2">
    <location>
        <begin position="329"/>
        <end position="346"/>
    </location>
</feature>
<protein>
    <recommendedName>
        <fullName evidence="5">DUF2339 domain-containing protein</fullName>
    </recommendedName>
</protein>
<dbReference type="EMBL" id="JBEPLW010000022">
    <property type="protein sequence ID" value="MET3576394.1"/>
    <property type="molecule type" value="Genomic_DNA"/>
</dbReference>
<feature type="region of interest" description="Disordered" evidence="1">
    <location>
        <begin position="28"/>
        <end position="158"/>
    </location>
</feature>
<comment type="caution">
    <text evidence="3">The sequence shown here is derived from an EMBL/GenBank/DDBJ whole genome shotgun (WGS) entry which is preliminary data.</text>
</comment>
<feature type="transmembrane region" description="Helical" evidence="2">
    <location>
        <begin position="755"/>
        <end position="774"/>
    </location>
</feature>